<dbReference type="Pfam" id="PF01323">
    <property type="entry name" value="DSBA"/>
    <property type="match status" value="1"/>
</dbReference>
<organism evidence="2 3">
    <name type="scientific">Parazoarcus communis SWub3 = DSM 12120</name>
    <dbReference type="NCBI Taxonomy" id="1121029"/>
    <lineage>
        <taxon>Bacteria</taxon>
        <taxon>Pseudomonadati</taxon>
        <taxon>Pseudomonadota</taxon>
        <taxon>Betaproteobacteria</taxon>
        <taxon>Rhodocyclales</taxon>
        <taxon>Zoogloeaceae</taxon>
        <taxon>Parazoarcus</taxon>
    </lineage>
</organism>
<dbReference type="OrthoDB" id="9799122at2"/>
<dbReference type="InterPro" id="IPR036249">
    <property type="entry name" value="Thioredoxin-like_sf"/>
</dbReference>
<evidence type="ECO:0000313" key="2">
    <source>
        <dbReference type="EMBL" id="PZA16320.1"/>
    </source>
</evidence>
<dbReference type="PANTHER" id="PTHR13887">
    <property type="entry name" value="GLUTATHIONE S-TRANSFERASE KAPPA"/>
    <property type="match status" value="1"/>
</dbReference>
<accession>A0A323UXE7</accession>
<dbReference type="GO" id="GO:0016491">
    <property type="term" value="F:oxidoreductase activity"/>
    <property type="evidence" value="ECO:0007669"/>
    <property type="project" value="InterPro"/>
</dbReference>
<name>A0A323UXE7_9RHOO</name>
<sequence length="224" mass="24359">MLINIDLVSDFVCPWCYIGKIRLERALDSLSNSHPQLEARINWLPYFLNPATPAGGEPYRAFLEAKFGGARAVDALHAQLTETGAADGVKFDFERMTTRPNTLRAHRLCYRLQAQGARPERIRKLADALFEAHFVLGKNIGDSEVLADIAAACGENREQALIYLQGDGDTTAVKRMASQLQKQGIDSVPFFIIDRKLAVSGAQSATALGAAILQAVSGQAGTQN</sequence>
<dbReference type="InterPro" id="IPR001853">
    <property type="entry name" value="DSBA-like_thioredoxin_dom"/>
</dbReference>
<dbReference type="CDD" id="cd03024">
    <property type="entry name" value="DsbA_FrnE"/>
    <property type="match status" value="1"/>
</dbReference>
<feature type="domain" description="DSBA-like thioredoxin" evidence="1">
    <location>
        <begin position="5"/>
        <end position="210"/>
    </location>
</feature>
<evidence type="ECO:0000259" key="1">
    <source>
        <dbReference type="Pfam" id="PF01323"/>
    </source>
</evidence>
<dbReference type="Proteomes" id="UP000248259">
    <property type="component" value="Unassembled WGS sequence"/>
</dbReference>
<dbReference type="AlphaFoldDB" id="A0A323UXE7"/>
<evidence type="ECO:0000313" key="3">
    <source>
        <dbReference type="Proteomes" id="UP000248259"/>
    </source>
</evidence>
<keyword evidence="3" id="KW-1185">Reference proteome</keyword>
<dbReference type="EMBL" id="QKOE01000007">
    <property type="protein sequence ID" value="PZA16320.1"/>
    <property type="molecule type" value="Genomic_DNA"/>
</dbReference>
<proteinExistence type="predicted"/>
<dbReference type="PANTHER" id="PTHR13887:SF41">
    <property type="entry name" value="THIOREDOXIN SUPERFAMILY PROTEIN"/>
    <property type="match status" value="1"/>
</dbReference>
<reference evidence="2 3" key="1">
    <citation type="submission" date="2018-06" db="EMBL/GenBank/DDBJ databases">
        <title>Azoarcus communis strain SWub3 genome.</title>
        <authorList>
            <person name="Zorraquino Salvo V."/>
            <person name="Toubiana D."/>
            <person name="Blumwald E."/>
        </authorList>
    </citation>
    <scope>NUCLEOTIDE SEQUENCE [LARGE SCALE GENOMIC DNA]</scope>
    <source>
        <strain evidence="2 3">SWub3</strain>
    </source>
</reference>
<dbReference type="SUPFAM" id="SSF52833">
    <property type="entry name" value="Thioredoxin-like"/>
    <property type="match status" value="1"/>
</dbReference>
<gene>
    <name evidence="2" type="ORF">DNK49_11655</name>
</gene>
<dbReference type="RefSeq" id="WP_110524718.1">
    <property type="nucleotide sequence ID" value="NZ_QKOE01000007.1"/>
</dbReference>
<protein>
    <submittedName>
        <fullName evidence="2">DsbA family oxidoreductase</fullName>
    </submittedName>
</protein>
<dbReference type="Gene3D" id="3.40.30.10">
    <property type="entry name" value="Glutaredoxin"/>
    <property type="match status" value="1"/>
</dbReference>
<comment type="caution">
    <text evidence="2">The sequence shown here is derived from an EMBL/GenBank/DDBJ whole genome shotgun (WGS) entry which is preliminary data.</text>
</comment>